<evidence type="ECO:0008006" key="4">
    <source>
        <dbReference type="Google" id="ProtNLM"/>
    </source>
</evidence>
<evidence type="ECO:0000313" key="2">
    <source>
        <dbReference type="EMBL" id="MDN0075923.1"/>
    </source>
</evidence>
<dbReference type="EMBL" id="JAUEDK010000023">
    <property type="protein sequence ID" value="MDN0075923.1"/>
    <property type="molecule type" value="Genomic_DNA"/>
</dbReference>
<comment type="caution">
    <text evidence="2">The sequence shown here is derived from an EMBL/GenBank/DDBJ whole genome shotgun (WGS) entry which is preliminary data.</text>
</comment>
<dbReference type="RefSeq" id="WP_289830566.1">
    <property type="nucleotide sequence ID" value="NZ_JAUEDK010000023.1"/>
</dbReference>
<protein>
    <recommendedName>
        <fullName evidence="4">DUF485 domain-containing protein</fullName>
    </recommendedName>
</protein>
<reference evidence="2" key="1">
    <citation type="submission" date="2023-06" db="EMBL/GenBank/DDBJ databases">
        <authorList>
            <person name="Zhang S."/>
        </authorList>
    </citation>
    <scope>NUCLEOTIDE SEQUENCE</scope>
    <source>
        <strain evidence="2">SG2303</strain>
    </source>
</reference>
<name>A0ABT7XQD9_9NEIS</name>
<sequence>MAKETSTAFWARWREQRKKGPLAFIMRKALIYAVLALPVGYLYDWMRGKPINPDPFYHLLNLLALLLLLGVLGYIGWRFNEARFKGLDDEARRRGFSE</sequence>
<organism evidence="2 3">
    <name type="scientific">Crenobacter oryzisoli</name>
    <dbReference type="NCBI Taxonomy" id="3056844"/>
    <lineage>
        <taxon>Bacteria</taxon>
        <taxon>Pseudomonadati</taxon>
        <taxon>Pseudomonadota</taxon>
        <taxon>Betaproteobacteria</taxon>
        <taxon>Neisseriales</taxon>
        <taxon>Neisseriaceae</taxon>
        <taxon>Crenobacter</taxon>
    </lineage>
</organism>
<evidence type="ECO:0000256" key="1">
    <source>
        <dbReference type="SAM" id="Phobius"/>
    </source>
</evidence>
<keyword evidence="1" id="KW-0812">Transmembrane</keyword>
<gene>
    <name evidence="2" type="ORF">QU481_13610</name>
</gene>
<accession>A0ABT7XQD9</accession>
<keyword evidence="1" id="KW-0472">Membrane</keyword>
<feature type="transmembrane region" description="Helical" evidence="1">
    <location>
        <begin position="55"/>
        <end position="77"/>
    </location>
</feature>
<evidence type="ECO:0000313" key="3">
    <source>
        <dbReference type="Proteomes" id="UP001168540"/>
    </source>
</evidence>
<keyword evidence="3" id="KW-1185">Reference proteome</keyword>
<dbReference type="Proteomes" id="UP001168540">
    <property type="component" value="Unassembled WGS sequence"/>
</dbReference>
<keyword evidence="1" id="KW-1133">Transmembrane helix</keyword>
<proteinExistence type="predicted"/>
<feature type="transmembrane region" description="Helical" evidence="1">
    <location>
        <begin position="21"/>
        <end position="43"/>
    </location>
</feature>